<gene>
    <name evidence="2" type="ORF">Ahu01nite_065670</name>
</gene>
<dbReference type="EMBL" id="BOMN01000092">
    <property type="protein sequence ID" value="GIE23465.1"/>
    <property type="molecule type" value="Genomic_DNA"/>
</dbReference>
<sequence length="159" mass="17398">MRWRLRFRADPAGARHAAALARIEDLVARLDPGGFDAGSRHALDPLIDSWLGQSLARLDAAREPQLDELEARIGAARRDVARREPAYSADLARVAHTREVLNLAFERLTGRPGTVPAAAPRLPAPLPLRSIVGPVEGLPPPAGQRREEYQVRWPSGGTR</sequence>
<evidence type="ECO:0000313" key="3">
    <source>
        <dbReference type="Proteomes" id="UP000603200"/>
    </source>
</evidence>
<feature type="region of interest" description="Disordered" evidence="1">
    <location>
        <begin position="135"/>
        <end position="159"/>
    </location>
</feature>
<organism evidence="2 3">
    <name type="scientific">Winogradskya humida</name>
    <dbReference type="NCBI Taxonomy" id="113566"/>
    <lineage>
        <taxon>Bacteria</taxon>
        <taxon>Bacillati</taxon>
        <taxon>Actinomycetota</taxon>
        <taxon>Actinomycetes</taxon>
        <taxon>Micromonosporales</taxon>
        <taxon>Micromonosporaceae</taxon>
        <taxon>Winogradskya</taxon>
    </lineage>
</organism>
<evidence type="ECO:0000313" key="2">
    <source>
        <dbReference type="EMBL" id="GIE23465.1"/>
    </source>
</evidence>
<evidence type="ECO:0000256" key="1">
    <source>
        <dbReference type="SAM" id="MobiDB-lite"/>
    </source>
</evidence>
<dbReference type="RefSeq" id="WP_203840521.1">
    <property type="nucleotide sequence ID" value="NZ_BAAATV010000013.1"/>
</dbReference>
<comment type="caution">
    <text evidence="2">The sequence shown here is derived from an EMBL/GenBank/DDBJ whole genome shotgun (WGS) entry which is preliminary data.</text>
</comment>
<keyword evidence="3" id="KW-1185">Reference proteome</keyword>
<dbReference type="Proteomes" id="UP000603200">
    <property type="component" value="Unassembled WGS sequence"/>
</dbReference>
<reference evidence="2 3" key="1">
    <citation type="submission" date="2021-01" db="EMBL/GenBank/DDBJ databases">
        <title>Whole genome shotgun sequence of Actinoplanes humidus NBRC 14915.</title>
        <authorList>
            <person name="Komaki H."/>
            <person name="Tamura T."/>
        </authorList>
    </citation>
    <scope>NUCLEOTIDE SEQUENCE [LARGE SCALE GENOMIC DNA]</scope>
    <source>
        <strain evidence="2 3">NBRC 14915</strain>
    </source>
</reference>
<name>A0ABQ3ZXY9_9ACTN</name>
<proteinExistence type="predicted"/>
<protein>
    <submittedName>
        <fullName evidence="2">Uncharacterized protein</fullName>
    </submittedName>
</protein>
<accession>A0ABQ3ZXY9</accession>